<dbReference type="CDD" id="cd00067">
    <property type="entry name" value="GAL4"/>
    <property type="match status" value="1"/>
</dbReference>
<dbReference type="PANTHER" id="PTHR47338">
    <property type="entry name" value="ZN(II)2CYS6 TRANSCRIPTION FACTOR (EUROFUNG)-RELATED"/>
    <property type="match status" value="1"/>
</dbReference>
<name>A0A9W4MY99_9EURO</name>
<gene>
    <name evidence="8" type="ORF">PSALAMII_LOCUS59</name>
</gene>
<comment type="subcellular location">
    <subcellularLocation>
        <location evidence="1">Nucleus</location>
    </subcellularLocation>
</comment>
<keyword evidence="4" id="KW-0238">DNA-binding</keyword>
<keyword evidence="3" id="KW-0805">Transcription regulation</keyword>
<dbReference type="AlphaFoldDB" id="A0A9W4MY99"/>
<dbReference type="GO" id="GO:0005634">
    <property type="term" value="C:nucleus"/>
    <property type="evidence" value="ECO:0007669"/>
    <property type="project" value="UniProtKB-SubCell"/>
</dbReference>
<proteinExistence type="predicted"/>
<dbReference type="InterPro" id="IPR001138">
    <property type="entry name" value="Zn2Cys6_DnaBD"/>
</dbReference>
<evidence type="ECO:0000256" key="2">
    <source>
        <dbReference type="ARBA" id="ARBA00022723"/>
    </source>
</evidence>
<feature type="domain" description="Zn(2)-C6 fungal-type" evidence="7">
    <location>
        <begin position="19"/>
        <end position="49"/>
    </location>
</feature>
<protein>
    <recommendedName>
        <fullName evidence="7">Zn(2)-C6 fungal-type domain-containing protein</fullName>
    </recommendedName>
</protein>
<dbReference type="SUPFAM" id="SSF57701">
    <property type="entry name" value="Zn2/Cys6 DNA-binding domain"/>
    <property type="match status" value="1"/>
</dbReference>
<organism evidence="8 9">
    <name type="scientific">Penicillium salamii</name>
    <dbReference type="NCBI Taxonomy" id="1612424"/>
    <lineage>
        <taxon>Eukaryota</taxon>
        <taxon>Fungi</taxon>
        <taxon>Dikarya</taxon>
        <taxon>Ascomycota</taxon>
        <taxon>Pezizomycotina</taxon>
        <taxon>Eurotiomycetes</taxon>
        <taxon>Eurotiomycetidae</taxon>
        <taxon>Eurotiales</taxon>
        <taxon>Aspergillaceae</taxon>
        <taxon>Penicillium</taxon>
    </lineage>
</organism>
<dbReference type="PANTHER" id="PTHR47338:SF16">
    <property type="entry name" value="TRANSCRIPTION FACTOR, PUTATIVE (AFU_ORTHOLOGUE AFUA_2G09360)-RELATED"/>
    <property type="match status" value="1"/>
</dbReference>
<evidence type="ECO:0000313" key="9">
    <source>
        <dbReference type="Proteomes" id="UP001152649"/>
    </source>
</evidence>
<evidence type="ECO:0000313" key="8">
    <source>
        <dbReference type="EMBL" id="CAG8221176.1"/>
    </source>
</evidence>
<dbReference type="InterPro" id="IPR007219">
    <property type="entry name" value="XnlR_reg_dom"/>
</dbReference>
<dbReference type="PROSITE" id="PS00463">
    <property type="entry name" value="ZN2_CY6_FUNGAL_1"/>
    <property type="match status" value="1"/>
</dbReference>
<evidence type="ECO:0000256" key="4">
    <source>
        <dbReference type="ARBA" id="ARBA00023125"/>
    </source>
</evidence>
<sequence length="556" mass="62390">MQHPSSDMPDPPKRARAAACVNCRVRKRRCVPAGNGRGCQLCKSLSTPCPNEPIEATGPSSGPKQTDFRTNRDIYHDLVPLYFRYIHNVAHTMIHEASFRRRLQNGRASMLQVYAMCALAARFSDSSHLQGVARGKRGKMYISEAEHLTQQSLITPSLESVQGLILIGYYYGGEGDTKAKHIYSGLARLHAEALSFPDIPEDVSPMRQEEYRRTWLSVLIASHWTTTDMSIEPVSFIHSPDVILPAVDDVIFHSLDPEKQQENSSLSCNMWAHMAKTLDIFNKTSVILRRLSQCLIQFSDYCIEASKLQAALDQWEQDLPPGLAYNEANIECLVKQGLGRTFLAMHIGLHHFRQMLFFPFLDARGDHGTPELARRAAQCKASANTVSDIIEHSTYMDGCDLNYFIYGHIAVISSCVHLHALLFSGDHVELTKARKRLISNFEYLMDLKSYWPVVEYSVARLRKFQKSCQDSMSDSFVLDNWMVRFLTEHSSNLAERQMPRSKSSGLAAVGLDSPGSFEASYSVETGAGAHGLSDLLQDQQVTSTALVNHAIDWLLE</sequence>
<dbReference type="InterPro" id="IPR036864">
    <property type="entry name" value="Zn2-C6_fun-type_DNA-bd_sf"/>
</dbReference>
<dbReference type="GO" id="GO:0003677">
    <property type="term" value="F:DNA binding"/>
    <property type="evidence" value="ECO:0007669"/>
    <property type="project" value="UniProtKB-KW"/>
</dbReference>
<dbReference type="GO" id="GO:0006351">
    <property type="term" value="P:DNA-templated transcription"/>
    <property type="evidence" value="ECO:0007669"/>
    <property type="project" value="InterPro"/>
</dbReference>
<keyword evidence="6" id="KW-0539">Nucleus</keyword>
<dbReference type="GO" id="GO:0000981">
    <property type="term" value="F:DNA-binding transcription factor activity, RNA polymerase II-specific"/>
    <property type="evidence" value="ECO:0007669"/>
    <property type="project" value="InterPro"/>
</dbReference>
<evidence type="ECO:0000256" key="6">
    <source>
        <dbReference type="ARBA" id="ARBA00023242"/>
    </source>
</evidence>
<dbReference type="OrthoDB" id="289721at2759"/>
<evidence type="ECO:0000256" key="1">
    <source>
        <dbReference type="ARBA" id="ARBA00004123"/>
    </source>
</evidence>
<keyword evidence="5" id="KW-0804">Transcription</keyword>
<dbReference type="GO" id="GO:0008270">
    <property type="term" value="F:zinc ion binding"/>
    <property type="evidence" value="ECO:0007669"/>
    <property type="project" value="InterPro"/>
</dbReference>
<keyword evidence="2" id="KW-0479">Metal-binding</keyword>
<evidence type="ECO:0000256" key="3">
    <source>
        <dbReference type="ARBA" id="ARBA00023015"/>
    </source>
</evidence>
<reference evidence="8" key="1">
    <citation type="submission" date="2021-07" db="EMBL/GenBank/DDBJ databases">
        <authorList>
            <person name="Branca A.L. A."/>
        </authorList>
    </citation>
    <scope>NUCLEOTIDE SEQUENCE</scope>
</reference>
<dbReference type="Pfam" id="PF00172">
    <property type="entry name" value="Zn_clus"/>
    <property type="match status" value="1"/>
</dbReference>
<evidence type="ECO:0000259" key="7">
    <source>
        <dbReference type="PROSITE" id="PS00463"/>
    </source>
</evidence>
<evidence type="ECO:0000256" key="5">
    <source>
        <dbReference type="ARBA" id="ARBA00023163"/>
    </source>
</evidence>
<comment type="caution">
    <text evidence="8">The sequence shown here is derived from an EMBL/GenBank/DDBJ whole genome shotgun (WGS) entry which is preliminary data.</text>
</comment>
<dbReference type="InterPro" id="IPR050815">
    <property type="entry name" value="TF_fung"/>
</dbReference>
<dbReference type="Proteomes" id="UP001152649">
    <property type="component" value="Unassembled WGS sequence"/>
</dbReference>
<accession>A0A9W4MY99</accession>
<keyword evidence="9" id="KW-1185">Reference proteome</keyword>
<dbReference type="Pfam" id="PF04082">
    <property type="entry name" value="Fungal_trans"/>
    <property type="match status" value="1"/>
</dbReference>
<dbReference type="EMBL" id="CAJVPG010000005">
    <property type="protein sequence ID" value="CAG8221176.1"/>
    <property type="molecule type" value="Genomic_DNA"/>
</dbReference>
<dbReference type="CDD" id="cd12148">
    <property type="entry name" value="fungal_TF_MHR"/>
    <property type="match status" value="1"/>
</dbReference>